<dbReference type="AlphaFoldDB" id="F0X9H6"/>
<reference evidence="3 4" key="1">
    <citation type="journal article" date="2011" name="Proc. Natl. Acad. Sci. U.S.A.">
        <title>Genome and transcriptome analyses of the mountain pine beetle-fungal symbiont Grosmannia clavigera, a lodgepole pine pathogen.</title>
        <authorList>
            <person name="DiGuistini S."/>
            <person name="Wang Y."/>
            <person name="Liao N.Y."/>
            <person name="Taylor G."/>
            <person name="Tanguay P."/>
            <person name="Feau N."/>
            <person name="Henrissat B."/>
            <person name="Chan S.K."/>
            <person name="Hesse-Orce U."/>
            <person name="Alamouti S.M."/>
            <person name="Tsui C.K.M."/>
            <person name="Docking R.T."/>
            <person name="Levasseur A."/>
            <person name="Haridas S."/>
            <person name="Robertson G."/>
            <person name="Birol I."/>
            <person name="Holt R.A."/>
            <person name="Marra M.A."/>
            <person name="Hamelin R.C."/>
            <person name="Hirst M."/>
            <person name="Jones S.J.M."/>
            <person name="Bohlmann J."/>
            <person name="Breuil C."/>
        </authorList>
    </citation>
    <scope>NUCLEOTIDE SEQUENCE [LARGE SCALE GENOMIC DNA]</scope>
    <source>
        <strain evidence="4">kw1407 / UAMH 11150</strain>
    </source>
</reference>
<evidence type="ECO:0000313" key="3">
    <source>
        <dbReference type="EMBL" id="EFX05888.1"/>
    </source>
</evidence>
<name>F0X9H6_GROCL</name>
<dbReference type="GO" id="GO:0005634">
    <property type="term" value="C:nucleus"/>
    <property type="evidence" value="ECO:0007669"/>
    <property type="project" value="TreeGrafter"/>
</dbReference>
<feature type="region of interest" description="Disordered" evidence="2">
    <location>
        <begin position="174"/>
        <end position="249"/>
    </location>
</feature>
<accession>F0X9H6</accession>
<evidence type="ECO:0000256" key="2">
    <source>
        <dbReference type="SAM" id="MobiDB-lite"/>
    </source>
</evidence>
<evidence type="ECO:0000313" key="4">
    <source>
        <dbReference type="Proteomes" id="UP000007796"/>
    </source>
</evidence>
<dbReference type="Pfam" id="PF13300">
    <property type="entry name" value="DUF4078"/>
    <property type="match status" value="1"/>
</dbReference>
<proteinExistence type="predicted"/>
<dbReference type="EMBL" id="GL629735">
    <property type="protein sequence ID" value="EFX05888.1"/>
    <property type="molecule type" value="Genomic_DNA"/>
</dbReference>
<keyword evidence="1" id="KW-0175">Coiled coil</keyword>
<dbReference type="Proteomes" id="UP000007796">
    <property type="component" value="Unassembled WGS sequence"/>
</dbReference>
<dbReference type="eggNOG" id="ENOG502QWJ9">
    <property type="taxonomic scope" value="Eukaryota"/>
</dbReference>
<protein>
    <submittedName>
        <fullName evidence="3">Uncharacterized protein</fullName>
    </submittedName>
</protein>
<feature type="region of interest" description="Disordered" evidence="2">
    <location>
        <begin position="41"/>
        <end position="130"/>
    </location>
</feature>
<sequence length="390" mass="42977">MPQDPNLYGQRPSKKQKQSSTMVLSDTLDFASQLRLLMGTKSSATTTSKARSSAVSSPSSALSPVTPLVLATSAPRQRKDDPLAHVRIKRRRPVSEQPDEEAGGHDTDRQNRLRLKSPPAGSAAALDAAERARVRRHMEAKARRYAALQRGDYVAGEGDAAPLVDFDRKWAERRDVEDDGDEAESDEHDDDDNDLVEFEDEYGRTRHVTRTERNRLQRRRDRAERAARDLEEMSARPAPRLDDDGGRGDGRGGVIYGDVIQTEAFETAMDRLGENVPPASSEAGDTHYRADEDVRTRGAAFYAFAAEDETARADQMQALAAERARTEAARAVAASQAGSRAQLLDQRRQLLDQRRAALAARRASKLADNFLDGLEQDLLSSAKPAADAED</sequence>
<dbReference type="PANTHER" id="PTHR15885">
    <property type="entry name" value="COILED-COIL DOMAIN-CONTAINING PROTEIN 174"/>
    <property type="match status" value="1"/>
</dbReference>
<organism evidence="4">
    <name type="scientific">Grosmannia clavigera (strain kw1407 / UAMH 11150)</name>
    <name type="common">Blue stain fungus</name>
    <name type="synonym">Graphiocladiella clavigera</name>
    <dbReference type="NCBI Taxonomy" id="655863"/>
    <lineage>
        <taxon>Eukaryota</taxon>
        <taxon>Fungi</taxon>
        <taxon>Dikarya</taxon>
        <taxon>Ascomycota</taxon>
        <taxon>Pezizomycotina</taxon>
        <taxon>Sordariomycetes</taxon>
        <taxon>Sordariomycetidae</taxon>
        <taxon>Ophiostomatales</taxon>
        <taxon>Ophiostomataceae</taxon>
        <taxon>Leptographium</taxon>
    </lineage>
</organism>
<dbReference type="GeneID" id="25977114"/>
<dbReference type="STRING" id="655863.F0X9H6"/>
<dbReference type="InParanoid" id="F0X9H6"/>
<dbReference type="OrthoDB" id="333551at2759"/>
<dbReference type="RefSeq" id="XP_014175370.1">
    <property type="nucleotide sequence ID" value="XM_014319895.1"/>
</dbReference>
<keyword evidence="4" id="KW-1185">Reference proteome</keyword>
<dbReference type="HOGENOM" id="CLU_054813_0_0_1"/>
<feature type="compositionally biased region" description="Low complexity" evidence="2">
    <location>
        <begin position="41"/>
        <end position="70"/>
    </location>
</feature>
<feature type="compositionally biased region" description="Basic and acidic residues" evidence="2">
    <location>
        <begin position="201"/>
        <end position="249"/>
    </location>
</feature>
<feature type="compositionally biased region" description="Basic and acidic residues" evidence="2">
    <location>
        <begin position="102"/>
        <end position="111"/>
    </location>
</feature>
<feature type="region of interest" description="Disordered" evidence="2">
    <location>
        <begin position="1"/>
        <end position="22"/>
    </location>
</feature>
<dbReference type="InterPro" id="IPR025066">
    <property type="entry name" value="CCDC174-like"/>
</dbReference>
<dbReference type="PANTHER" id="PTHR15885:SF1">
    <property type="entry name" value="COILED-COIL DOMAIN-CONTAINING PROTEIN 174"/>
    <property type="match status" value="1"/>
</dbReference>
<feature type="compositionally biased region" description="Acidic residues" evidence="2">
    <location>
        <begin position="177"/>
        <end position="200"/>
    </location>
</feature>
<evidence type="ECO:0000256" key="1">
    <source>
        <dbReference type="ARBA" id="ARBA00023054"/>
    </source>
</evidence>
<gene>
    <name evidence="3" type="ORF">CMQ_3957</name>
</gene>